<reference evidence="1 2" key="1">
    <citation type="journal article" date="2021" name="bioRxiv">
        <title>Chromosome-scale and haplotype-resolved genome assembly of a tetraploid potato cultivar.</title>
        <authorList>
            <person name="Sun H."/>
            <person name="Jiao W.-B."/>
            <person name="Krause K."/>
            <person name="Campoy J.A."/>
            <person name="Goel M."/>
            <person name="Folz-Donahue K."/>
            <person name="Kukat C."/>
            <person name="Huettel B."/>
            <person name="Schneeberger K."/>
        </authorList>
    </citation>
    <scope>NUCLEOTIDE SEQUENCE [LARGE SCALE GENOMIC DNA]</scope>
    <source>
        <strain evidence="1">SolTubOtavaFocal</strain>
        <tissue evidence="1">Leaves</tissue>
    </source>
</reference>
<keyword evidence="2" id="KW-1185">Reference proteome</keyword>
<proteinExistence type="predicted"/>
<dbReference type="EMBL" id="JAIVGD010000023">
    <property type="protein sequence ID" value="KAH0742567.1"/>
    <property type="molecule type" value="Genomic_DNA"/>
</dbReference>
<protein>
    <submittedName>
        <fullName evidence="1">Uncharacterized protein</fullName>
    </submittedName>
</protein>
<organism evidence="1 2">
    <name type="scientific">Solanum tuberosum</name>
    <name type="common">Potato</name>
    <dbReference type="NCBI Taxonomy" id="4113"/>
    <lineage>
        <taxon>Eukaryota</taxon>
        <taxon>Viridiplantae</taxon>
        <taxon>Streptophyta</taxon>
        <taxon>Embryophyta</taxon>
        <taxon>Tracheophyta</taxon>
        <taxon>Spermatophyta</taxon>
        <taxon>Magnoliopsida</taxon>
        <taxon>eudicotyledons</taxon>
        <taxon>Gunneridae</taxon>
        <taxon>Pentapetalae</taxon>
        <taxon>asterids</taxon>
        <taxon>lamiids</taxon>
        <taxon>Solanales</taxon>
        <taxon>Solanaceae</taxon>
        <taxon>Solanoideae</taxon>
        <taxon>Solaneae</taxon>
        <taxon>Solanum</taxon>
    </lineage>
</organism>
<name>A0ABQ7U6L1_SOLTU</name>
<evidence type="ECO:0000313" key="2">
    <source>
        <dbReference type="Proteomes" id="UP000826656"/>
    </source>
</evidence>
<comment type="caution">
    <text evidence="1">The sequence shown here is derived from an EMBL/GenBank/DDBJ whole genome shotgun (WGS) entry which is preliminary data.</text>
</comment>
<gene>
    <name evidence="1" type="ORF">KY290_030560</name>
</gene>
<dbReference type="Proteomes" id="UP000826656">
    <property type="component" value="Unassembled WGS sequence"/>
</dbReference>
<sequence>MKFSRVGSGILELARILAGRRPDLSLLTLLKTASASSLVDAVTMANGIGPGIGAARILAGRPGKAFLLFCKLRSAAIAVA</sequence>
<evidence type="ECO:0000313" key="1">
    <source>
        <dbReference type="EMBL" id="KAH0742567.1"/>
    </source>
</evidence>
<accession>A0ABQ7U6L1</accession>